<reference evidence="2" key="1">
    <citation type="submission" date="2023-10" db="EMBL/GenBank/DDBJ databases">
        <authorList>
            <person name="Chen Y."/>
            <person name="Shah S."/>
            <person name="Dougan E. K."/>
            <person name="Thang M."/>
            <person name="Chan C."/>
        </authorList>
    </citation>
    <scope>NUCLEOTIDE SEQUENCE [LARGE SCALE GENOMIC DNA]</scope>
</reference>
<accession>A0ABN9UQ18</accession>
<evidence type="ECO:0000313" key="3">
    <source>
        <dbReference type="Proteomes" id="UP001189429"/>
    </source>
</evidence>
<protein>
    <submittedName>
        <fullName evidence="2">Uncharacterized protein</fullName>
    </submittedName>
</protein>
<gene>
    <name evidence="2" type="ORF">PCOR1329_LOCUS50554</name>
</gene>
<comment type="caution">
    <text evidence="2">The sequence shown here is derived from an EMBL/GenBank/DDBJ whole genome shotgun (WGS) entry which is preliminary data.</text>
</comment>
<evidence type="ECO:0000256" key="1">
    <source>
        <dbReference type="SAM" id="MobiDB-lite"/>
    </source>
</evidence>
<feature type="non-terminal residue" evidence="2">
    <location>
        <position position="1"/>
    </location>
</feature>
<organism evidence="2 3">
    <name type="scientific">Prorocentrum cordatum</name>
    <dbReference type="NCBI Taxonomy" id="2364126"/>
    <lineage>
        <taxon>Eukaryota</taxon>
        <taxon>Sar</taxon>
        <taxon>Alveolata</taxon>
        <taxon>Dinophyceae</taxon>
        <taxon>Prorocentrales</taxon>
        <taxon>Prorocentraceae</taxon>
        <taxon>Prorocentrum</taxon>
    </lineage>
</organism>
<evidence type="ECO:0000313" key="2">
    <source>
        <dbReference type="EMBL" id="CAK0862040.1"/>
    </source>
</evidence>
<feature type="compositionally biased region" description="Low complexity" evidence="1">
    <location>
        <begin position="14"/>
        <end position="26"/>
    </location>
</feature>
<proteinExistence type="predicted"/>
<dbReference type="Proteomes" id="UP001189429">
    <property type="component" value="Unassembled WGS sequence"/>
</dbReference>
<feature type="region of interest" description="Disordered" evidence="1">
    <location>
        <begin position="1"/>
        <end position="129"/>
    </location>
</feature>
<dbReference type="EMBL" id="CAUYUJ010016118">
    <property type="protein sequence ID" value="CAK0862040.1"/>
    <property type="molecule type" value="Genomic_DNA"/>
</dbReference>
<keyword evidence="3" id="KW-1185">Reference proteome</keyword>
<name>A0ABN9UQ18_9DINO</name>
<sequence length="129" mass="13818">RTRALRLPRHEAPYPRGRGPGARPARSQMRICFPPTEGEPAARPRKRKIVVQRTVSAEEYQRHKARMEAAGLDPSEPAPPSLAETAAPPGPAPPARPAAGAALSFAPQSEDPAPPRGGCRGARRRSARP</sequence>